<dbReference type="InterPro" id="IPR003961">
    <property type="entry name" value="FN3_dom"/>
</dbReference>
<dbReference type="GO" id="GO:0004568">
    <property type="term" value="F:chitinase activity"/>
    <property type="evidence" value="ECO:0007669"/>
    <property type="project" value="InterPro"/>
</dbReference>
<dbReference type="RefSeq" id="WP_130243984.1">
    <property type="nucleotide sequence ID" value="NZ_PPUZ01000004.1"/>
</dbReference>
<dbReference type="InterPro" id="IPR036116">
    <property type="entry name" value="FN3_sf"/>
</dbReference>
<protein>
    <recommendedName>
        <fullName evidence="1">Fibronectin type-III domain-containing protein</fullName>
    </recommendedName>
</protein>
<name>A0A4Q7ES07_9GAMM</name>
<evidence type="ECO:0000259" key="1">
    <source>
        <dbReference type="PROSITE" id="PS50853"/>
    </source>
</evidence>
<dbReference type="Pfam" id="PF08329">
    <property type="entry name" value="ChitinaseA_N"/>
    <property type="match status" value="1"/>
</dbReference>
<dbReference type="Proteomes" id="UP000292345">
    <property type="component" value="Unassembled WGS sequence"/>
</dbReference>
<comment type="caution">
    <text evidence="2">The sequence shown here is derived from an EMBL/GenBank/DDBJ whole genome shotgun (WGS) entry which is preliminary data.</text>
</comment>
<reference evidence="2 3" key="1">
    <citation type="submission" date="2018-01" db="EMBL/GenBank/DDBJ databases">
        <title>Co-occurrence of chitin degradation, pigmentation and bioactivity in marine Pseudoalteromonas.</title>
        <authorList>
            <person name="Paulsen S."/>
            <person name="Gram L."/>
            <person name="Machado H."/>
        </authorList>
    </citation>
    <scope>NUCLEOTIDE SEQUENCE [LARGE SCALE GENOMIC DNA]</scope>
    <source>
        <strain evidence="2 3">S1946</strain>
    </source>
</reference>
<dbReference type="InterPro" id="IPR013540">
    <property type="entry name" value="ChitinaseA_N"/>
</dbReference>
<dbReference type="SUPFAM" id="SSF49265">
    <property type="entry name" value="Fibronectin type III"/>
    <property type="match status" value="1"/>
</dbReference>
<dbReference type="GO" id="GO:0006032">
    <property type="term" value="P:chitin catabolic process"/>
    <property type="evidence" value="ECO:0007669"/>
    <property type="project" value="InterPro"/>
</dbReference>
<evidence type="ECO:0000313" key="2">
    <source>
        <dbReference type="EMBL" id="RZM84925.1"/>
    </source>
</evidence>
<organism evidence="2 3">
    <name type="scientific">Pseudoalteromonas rubra</name>
    <dbReference type="NCBI Taxonomy" id="43658"/>
    <lineage>
        <taxon>Bacteria</taxon>
        <taxon>Pseudomonadati</taxon>
        <taxon>Pseudomonadota</taxon>
        <taxon>Gammaproteobacteria</taxon>
        <taxon>Alteromonadales</taxon>
        <taxon>Pseudoalteromonadaceae</taxon>
        <taxon>Pseudoalteromonas</taxon>
    </lineage>
</organism>
<proteinExistence type="predicted"/>
<dbReference type="Gene3D" id="2.60.40.10">
    <property type="entry name" value="Immunoglobulins"/>
    <property type="match status" value="2"/>
</dbReference>
<dbReference type="AlphaFoldDB" id="A0A4Q7ES07"/>
<dbReference type="EMBL" id="PPUZ01000004">
    <property type="protein sequence ID" value="RZM84925.1"/>
    <property type="molecule type" value="Genomic_DNA"/>
</dbReference>
<dbReference type="PROSITE" id="PS50853">
    <property type="entry name" value="FN3"/>
    <property type="match status" value="1"/>
</dbReference>
<dbReference type="InterPro" id="IPR013783">
    <property type="entry name" value="Ig-like_fold"/>
</dbReference>
<feature type="domain" description="Fibronectin type-III" evidence="1">
    <location>
        <begin position="115"/>
        <end position="212"/>
    </location>
</feature>
<accession>A0A4Q7ES07</accession>
<evidence type="ECO:0000313" key="3">
    <source>
        <dbReference type="Proteomes" id="UP000292345"/>
    </source>
</evidence>
<gene>
    <name evidence="2" type="ORF">C3B51_02020</name>
</gene>
<sequence>MKIIARILLWLTLATSFQSLAIGSPSLSLSTYNMYRGNTVTLSWSRPSGTQYFNLWVLKPGDSWLKFRGGYSSTSFNRYINKSGTHTFYVEACDASGCSASGSASVTVSEPPPPGPSTVRGFSLSTSHIYTGGSVMLNWQPPSSYSGSLYYRLRTKKPGGDWFVFRDVSTTGFLRSGINLAGTHYYQIQACDSWGQCSYSSTLSLRVSSPPPVPNAVTGLTASKTQLNYGDSVKVSWSKPGNISDTTYYDVYITKPGAQPGLPDEHFLWHDNYSATELTRNEIYRRGTTKIGIVPCNVLNQCGPLREVSFTVGGTLPQPTFTRNNPVIRQGEQVTFNWSLHPYYKDAVNYTLYQHAHGVTRKIAGPLADTEQSFTHTLTEVGISTFYLEMCNTYGECNDKSRTALNVQATPVISLAAVDQLTVNKANITYGEHVSISWQHPKGYTETDGLVYDVYVTKPSPNPGEADIRFLWRDNHPGLILTRGPNYRRGTIKIEVVPCLAGQCGQSRAVSYTLSGDTLPAATQFKVKQSSVFAGNGFDFSWQFPEFFQEAVTTQLWVKAPGATTLSEYHSNAPLYAPGQYTFYLQYCDQKAPAICNDHLSQPVTATVKSIKVANLSVDKSHINYGDSVTISWQKPQGYSGTLTYDVYITKPSSEPGQPAQRFLWQRALTETQIIRGPNYRRGQIGVEVHPCLSDGTCGEVATTQYTLDGSVLPDAVQFASEKPEYYLNEPVSFSWKMPEFFKEPVSAKLWVKAPDSQTIREFIPGTGLNQKGTYTFYLQTCLTNFSDVCSRQRSAAASVVVSDNVALLSVEDLSVSSTEITYGDSVTLSWRKPAIYPQDMVYDVYITKPSQYADEPEQRFLWQDNYAGTSLQRGPNFRRGTIKVEVQPCTLSGQCGQLAEVAYQLTDPHLPTVVFKPLPERVFTHQTVTLQWQVHEFFQEHVSYSLYVKAPDQPLSLLAELDSRTDQPRFQYQFKDAGEYTFSVQACDLKTGSTVCSQLESSEMVASVEPLNLTLSAENGKLLWTNIAQIDRYMLEMADCTQGCTSDRPLNWQNIPLSGTDTDYDVTAMTGLRAYRVKACFSDTICSGWSNQVLHDPGARLLTSKIADLRIIAAQIRVRLKGDRCKNAANGQFWTMDLRAPAGIVSYNMLKTAYERDLALTLSVPTCQAGIDQPIIDLYQDYR</sequence>